<feature type="region of interest" description="Disordered" evidence="8">
    <location>
        <begin position="452"/>
        <end position="498"/>
    </location>
</feature>
<comment type="caution">
    <text evidence="11">The sequence shown here is derived from an EMBL/GenBank/DDBJ whole genome shotgun (WGS) entry which is preliminary data.</text>
</comment>
<dbReference type="EMBL" id="JARAKH010000033">
    <property type="protein sequence ID" value="KAK8385238.1"/>
    <property type="molecule type" value="Genomic_DNA"/>
</dbReference>
<evidence type="ECO:0000256" key="5">
    <source>
        <dbReference type="ARBA" id="ARBA00023136"/>
    </source>
</evidence>
<evidence type="ECO:0000256" key="8">
    <source>
        <dbReference type="SAM" id="MobiDB-lite"/>
    </source>
</evidence>
<dbReference type="Pfam" id="PF21114">
    <property type="entry name" value="DDR1-2_DS-like"/>
    <property type="match status" value="1"/>
</dbReference>
<proteinExistence type="predicted"/>
<dbReference type="GO" id="GO:0016020">
    <property type="term" value="C:membrane"/>
    <property type="evidence" value="ECO:0007669"/>
    <property type="project" value="UniProtKB-SubCell"/>
</dbReference>
<feature type="compositionally biased region" description="Basic and acidic residues" evidence="8">
    <location>
        <begin position="473"/>
        <end position="483"/>
    </location>
</feature>
<keyword evidence="6" id="KW-1015">Disulfide bond</keyword>
<keyword evidence="5 9" id="KW-0472">Membrane</keyword>
<evidence type="ECO:0000256" key="2">
    <source>
        <dbReference type="ARBA" id="ARBA00022692"/>
    </source>
</evidence>
<evidence type="ECO:0000256" key="1">
    <source>
        <dbReference type="ARBA" id="ARBA00004479"/>
    </source>
</evidence>
<dbReference type="Proteomes" id="UP001487740">
    <property type="component" value="Unassembled WGS sequence"/>
</dbReference>
<evidence type="ECO:0000256" key="6">
    <source>
        <dbReference type="ARBA" id="ARBA00023157"/>
    </source>
</evidence>
<sequence>MLFTVFTSNFPQQASDQPITVKESVTSHTLYATANQIHAQVLLATTGTVYWLPQSSVVLWHSRGGDTTYGAREEVPSKAEVYFGEDGTNFHEKAVASPPTWPGALGPGVHNLSLALRHRPARVLRLLLYFPGPWLALSEVYFDSEPCQCNLTDWADGKTTSPAEHIAGRHDDPTRDVSTVSAAHAHTRAFMGVVVGFVVVVFLLVAAGLLIYVRRLRKKKASPHVLKSPPSETASTTFDLKSLRLPPSFSGASTSTNAGASLYGPVAVPGEEGSLYHEPYKTPMFSASQYSVATIGRHLSDHSRDGTATPARRSASGLVGGEYALPILKTPPPALESAASHYTTTLPYSHSTPHSTYASFRFNNIFLSFTAGVSVVGGWGPVEGQGVARASMKPRSARQTPRRVLHRLAESDYGTVPWARRRAAGVSGLLVNSETVNGIGVGDRLEETITFRPCHSPSPQPRPQQQQAPTTRRMGEEGREWRPPRRSLSQDAATTVEG</sequence>
<evidence type="ECO:0000256" key="4">
    <source>
        <dbReference type="ARBA" id="ARBA00022989"/>
    </source>
</evidence>
<dbReference type="AlphaFoldDB" id="A0AAW0TD63"/>
<organism evidence="11 12">
    <name type="scientific">Scylla paramamosain</name>
    <name type="common">Mud crab</name>
    <dbReference type="NCBI Taxonomy" id="85552"/>
    <lineage>
        <taxon>Eukaryota</taxon>
        <taxon>Metazoa</taxon>
        <taxon>Ecdysozoa</taxon>
        <taxon>Arthropoda</taxon>
        <taxon>Crustacea</taxon>
        <taxon>Multicrustacea</taxon>
        <taxon>Malacostraca</taxon>
        <taxon>Eumalacostraca</taxon>
        <taxon>Eucarida</taxon>
        <taxon>Decapoda</taxon>
        <taxon>Pleocyemata</taxon>
        <taxon>Brachyura</taxon>
        <taxon>Eubrachyura</taxon>
        <taxon>Portunoidea</taxon>
        <taxon>Portunidae</taxon>
        <taxon>Portuninae</taxon>
        <taxon>Scylla</taxon>
    </lineage>
</organism>
<evidence type="ECO:0000256" key="7">
    <source>
        <dbReference type="ARBA" id="ARBA00023180"/>
    </source>
</evidence>
<evidence type="ECO:0000313" key="12">
    <source>
        <dbReference type="Proteomes" id="UP001487740"/>
    </source>
</evidence>
<feature type="compositionally biased region" description="Polar residues" evidence="8">
    <location>
        <begin position="487"/>
        <end position="498"/>
    </location>
</feature>
<protein>
    <recommendedName>
        <fullName evidence="10">Discoidin domain-containing protein</fullName>
    </recommendedName>
</protein>
<keyword evidence="2 9" id="KW-0812">Transmembrane</keyword>
<evidence type="ECO:0000259" key="10">
    <source>
        <dbReference type="Pfam" id="PF21114"/>
    </source>
</evidence>
<evidence type="ECO:0000256" key="9">
    <source>
        <dbReference type="SAM" id="Phobius"/>
    </source>
</evidence>
<feature type="compositionally biased region" description="Low complexity" evidence="8">
    <location>
        <begin position="463"/>
        <end position="472"/>
    </location>
</feature>
<evidence type="ECO:0000313" key="11">
    <source>
        <dbReference type="EMBL" id="KAK8385238.1"/>
    </source>
</evidence>
<dbReference type="Gene3D" id="2.60.120.1190">
    <property type="match status" value="1"/>
</dbReference>
<dbReference type="InterPro" id="IPR048525">
    <property type="entry name" value="DDR1-2_DS-like"/>
</dbReference>
<feature type="transmembrane region" description="Helical" evidence="9">
    <location>
        <begin position="189"/>
        <end position="213"/>
    </location>
</feature>
<keyword evidence="7" id="KW-0325">Glycoprotein</keyword>
<keyword evidence="3" id="KW-0732">Signal</keyword>
<evidence type="ECO:0000256" key="3">
    <source>
        <dbReference type="ARBA" id="ARBA00022729"/>
    </source>
</evidence>
<gene>
    <name evidence="11" type="ORF">O3P69_012209</name>
</gene>
<name>A0AAW0TD63_SCYPA</name>
<feature type="domain" description="Discoidin" evidence="10">
    <location>
        <begin position="74"/>
        <end position="144"/>
    </location>
</feature>
<reference evidence="11 12" key="1">
    <citation type="submission" date="2023-03" db="EMBL/GenBank/DDBJ databases">
        <title>High-quality genome of Scylla paramamosain provides insights in environmental adaptation.</title>
        <authorList>
            <person name="Zhang L."/>
        </authorList>
    </citation>
    <scope>NUCLEOTIDE SEQUENCE [LARGE SCALE GENOMIC DNA]</scope>
    <source>
        <strain evidence="11">LZ_2023a</strain>
        <tissue evidence="11">Muscle</tissue>
    </source>
</reference>
<keyword evidence="12" id="KW-1185">Reference proteome</keyword>
<keyword evidence="4 9" id="KW-1133">Transmembrane helix</keyword>
<accession>A0AAW0TD63</accession>
<comment type="subcellular location">
    <subcellularLocation>
        <location evidence="1">Membrane</location>
        <topology evidence="1">Single-pass type I membrane protein</topology>
    </subcellularLocation>
</comment>